<accession>A0A2W4Z0S0</accession>
<gene>
    <name evidence="1" type="ORF">DI632_12515</name>
</gene>
<protein>
    <submittedName>
        <fullName evidence="1">DUF2170 domain-containing protein</fullName>
    </submittedName>
</protein>
<organism evidence="1 2">
    <name type="scientific">Sphingomonas hengshuiensis</name>
    <dbReference type="NCBI Taxonomy" id="1609977"/>
    <lineage>
        <taxon>Bacteria</taxon>
        <taxon>Pseudomonadati</taxon>
        <taxon>Pseudomonadota</taxon>
        <taxon>Alphaproteobacteria</taxon>
        <taxon>Sphingomonadales</taxon>
        <taxon>Sphingomonadaceae</taxon>
        <taxon>Sphingomonas</taxon>
    </lineage>
</organism>
<sequence length="143" mass="15661">MDDAPRSWTIAALAEVLDAAGHADELGVERIEQAEPVLKLTMHHFGDLAIFVSVAGEQIVVSSLLWPVDEQAEPDAFNRFLLKTQKLVPLSNFAIAEVGGREYYELVGELSVESSLRTVLIELRVLAQNAIEAASELRTEFAA</sequence>
<evidence type="ECO:0000313" key="1">
    <source>
        <dbReference type="EMBL" id="PZO75057.1"/>
    </source>
</evidence>
<comment type="caution">
    <text evidence="1">The sequence shown here is derived from an EMBL/GenBank/DDBJ whole genome shotgun (WGS) entry which is preliminary data.</text>
</comment>
<dbReference type="AlphaFoldDB" id="A0A2W4Z0S0"/>
<dbReference type="InterPro" id="IPR019231">
    <property type="entry name" value="DUF2170"/>
</dbReference>
<dbReference type="EMBL" id="QFNF01000037">
    <property type="protein sequence ID" value="PZO75057.1"/>
    <property type="molecule type" value="Genomic_DNA"/>
</dbReference>
<proteinExistence type="predicted"/>
<reference evidence="1 2" key="1">
    <citation type="submission" date="2017-08" db="EMBL/GenBank/DDBJ databases">
        <title>Infants hospitalized years apart are colonized by the same room-sourced microbial strains.</title>
        <authorList>
            <person name="Brooks B."/>
            <person name="Olm M.R."/>
            <person name="Firek B.A."/>
            <person name="Baker R."/>
            <person name="Thomas B.C."/>
            <person name="Morowitz M.J."/>
            <person name="Banfield J.F."/>
        </authorList>
    </citation>
    <scope>NUCLEOTIDE SEQUENCE [LARGE SCALE GENOMIC DNA]</scope>
    <source>
        <strain evidence="1">S2_018_000_R3_110</strain>
    </source>
</reference>
<evidence type="ECO:0000313" key="2">
    <source>
        <dbReference type="Proteomes" id="UP000248614"/>
    </source>
</evidence>
<dbReference type="Proteomes" id="UP000248614">
    <property type="component" value="Unassembled WGS sequence"/>
</dbReference>
<dbReference type="Pfam" id="PF09938">
    <property type="entry name" value="DUF2170"/>
    <property type="match status" value="1"/>
</dbReference>
<name>A0A2W4Z0S0_9SPHN</name>